<reference evidence="2" key="1">
    <citation type="submission" date="2020-02" db="EMBL/GenBank/DDBJ databases">
        <authorList>
            <person name="Meier V. D."/>
        </authorList>
    </citation>
    <scope>NUCLEOTIDE SEQUENCE</scope>
    <source>
        <strain evidence="2">AVDCRST_MAG75</strain>
    </source>
</reference>
<sequence>DRAPLRRPAGWQQGIRGQVLPGRLRRHCACRSGHGDLHGLPDRAAGDGGPQRRRRQDHPYAGSAPHPRRPGRLHPWCPSAWRGPDPAGPPHPLRDGHRHRRRGGSGGPRQVRRRSRRPPAGGVPGPGDESGQGRRPAAQQPADRRPCGGRRLPLRRGHRRARAADL</sequence>
<evidence type="ECO:0000313" key="2">
    <source>
        <dbReference type="EMBL" id="CAA9399293.1"/>
    </source>
</evidence>
<feature type="region of interest" description="Disordered" evidence="1">
    <location>
        <begin position="31"/>
        <end position="166"/>
    </location>
</feature>
<evidence type="ECO:0000256" key="1">
    <source>
        <dbReference type="SAM" id="MobiDB-lite"/>
    </source>
</evidence>
<feature type="non-terminal residue" evidence="2">
    <location>
        <position position="1"/>
    </location>
</feature>
<gene>
    <name evidence="2" type="ORF">AVDCRST_MAG75-2015</name>
</gene>
<name>A0A6J4NWA9_9ACTN</name>
<feature type="compositionally biased region" description="Basic and acidic residues" evidence="1">
    <location>
        <begin position="33"/>
        <end position="45"/>
    </location>
</feature>
<feature type="non-terminal residue" evidence="2">
    <location>
        <position position="166"/>
    </location>
</feature>
<dbReference type="EMBL" id="CADCUO010000130">
    <property type="protein sequence ID" value="CAA9399293.1"/>
    <property type="molecule type" value="Genomic_DNA"/>
</dbReference>
<organism evidence="2">
    <name type="scientific">uncultured Propionibacteriaceae bacterium</name>
    <dbReference type="NCBI Taxonomy" id="257457"/>
    <lineage>
        <taxon>Bacteria</taxon>
        <taxon>Bacillati</taxon>
        <taxon>Actinomycetota</taxon>
        <taxon>Actinomycetes</taxon>
        <taxon>Propionibacteriales</taxon>
        <taxon>Propionibacteriaceae</taxon>
        <taxon>environmental samples</taxon>
    </lineage>
</organism>
<proteinExistence type="predicted"/>
<dbReference type="EC" id="4.2.1.1" evidence="2"/>
<protein>
    <submittedName>
        <fullName evidence="2">Carbonic anhydrase, beta class</fullName>
        <ecNumber evidence="2">4.2.1.1</ecNumber>
    </submittedName>
</protein>
<accession>A0A6J4NWA9</accession>
<dbReference type="GO" id="GO:0004089">
    <property type="term" value="F:carbonate dehydratase activity"/>
    <property type="evidence" value="ECO:0007669"/>
    <property type="project" value="UniProtKB-EC"/>
</dbReference>
<keyword evidence="2" id="KW-0456">Lyase</keyword>
<feature type="compositionally biased region" description="Basic residues" evidence="1">
    <location>
        <begin position="152"/>
        <end position="166"/>
    </location>
</feature>
<dbReference type="AlphaFoldDB" id="A0A6J4NWA9"/>